<name>A0A8S3TMB6_MYTED</name>
<proteinExistence type="predicted"/>
<keyword evidence="3" id="KW-1185">Reference proteome</keyword>
<gene>
    <name evidence="2" type="ORF">MEDL_42923</name>
</gene>
<evidence type="ECO:0000313" key="2">
    <source>
        <dbReference type="EMBL" id="CAG2230052.1"/>
    </source>
</evidence>
<reference evidence="2" key="1">
    <citation type="submission" date="2021-03" db="EMBL/GenBank/DDBJ databases">
        <authorList>
            <person name="Bekaert M."/>
        </authorList>
    </citation>
    <scope>NUCLEOTIDE SEQUENCE</scope>
</reference>
<organism evidence="2 3">
    <name type="scientific">Mytilus edulis</name>
    <name type="common">Blue mussel</name>
    <dbReference type="NCBI Taxonomy" id="6550"/>
    <lineage>
        <taxon>Eukaryota</taxon>
        <taxon>Metazoa</taxon>
        <taxon>Spiralia</taxon>
        <taxon>Lophotrochozoa</taxon>
        <taxon>Mollusca</taxon>
        <taxon>Bivalvia</taxon>
        <taxon>Autobranchia</taxon>
        <taxon>Pteriomorphia</taxon>
        <taxon>Mytilida</taxon>
        <taxon>Mytiloidea</taxon>
        <taxon>Mytilidae</taxon>
        <taxon>Mytilinae</taxon>
        <taxon>Mytilus</taxon>
    </lineage>
</organism>
<accession>A0A8S3TMB6</accession>
<comment type="caution">
    <text evidence="2">The sequence shown here is derived from an EMBL/GenBank/DDBJ whole genome shotgun (WGS) entry which is preliminary data.</text>
</comment>
<dbReference type="EMBL" id="CAJPWZ010002046">
    <property type="protein sequence ID" value="CAG2230052.1"/>
    <property type="molecule type" value="Genomic_DNA"/>
</dbReference>
<feature type="coiled-coil region" evidence="1">
    <location>
        <begin position="22"/>
        <end position="99"/>
    </location>
</feature>
<protein>
    <submittedName>
        <fullName evidence="2">Uncharacterized protein</fullName>
    </submittedName>
</protein>
<dbReference type="AlphaFoldDB" id="A0A8S3TMB6"/>
<sequence>MSEIEKRTKKAEMNATYLSERNNALKNQNIDLQKRVTKLINKSKRQEIGNLKIKLKLKNKNKRKMEEKSTQCNTIKKELDNLRSELDLAIDENNNYRSATEPKVNNILNEATDNTAESFKCSVHPLLQFSDVCKQEIVDIEKELKIKGFLFHRKPY</sequence>
<evidence type="ECO:0000256" key="1">
    <source>
        <dbReference type="SAM" id="Coils"/>
    </source>
</evidence>
<evidence type="ECO:0000313" key="3">
    <source>
        <dbReference type="Proteomes" id="UP000683360"/>
    </source>
</evidence>
<keyword evidence="1" id="KW-0175">Coiled coil</keyword>
<dbReference type="Proteomes" id="UP000683360">
    <property type="component" value="Unassembled WGS sequence"/>
</dbReference>